<protein>
    <submittedName>
        <fullName evidence="2">TROVE domain-containing protein</fullName>
    </submittedName>
</protein>
<dbReference type="GO" id="GO:0070034">
    <property type="term" value="F:telomerase RNA binding"/>
    <property type="evidence" value="ECO:0007669"/>
    <property type="project" value="TreeGrafter"/>
</dbReference>
<dbReference type="GO" id="GO:0000722">
    <property type="term" value="P:telomere maintenance via recombination"/>
    <property type="evidence" value="ECO:0007669"/>
    <property type="project" value="TreeGrafter"/>
</dbReference>
<dbReference type="InterPro" id="IPR052652">
    <property type="entry name" value="Telomerase_Complex_Comp"/>
</dbReference>
<gene>
    <name evidence="2" type="ORF">BD01_2218</name>
</gene>
<feature type="domain" description="TROVE" evidence="1">
    <location>
        <begin position="9"/>
        <end position="311"/>
    </location>
</feature>
<dbReference type="RefSeq" id="WP_042692926.1">
    <property type="nucleotide sequence ID" value="NZ_CP007264.1"/>
</dbReference>
<sequence length="493" mass="57205">MKFNRRAELLNFEGGRTYRPSPELELFLRAASNLVREPRFYTGAEEGFQGLLDAFEKAIRANPEFVAKLIVYAREELLLRSLPTLGTVILANHERYKGTGIPRKVGERVFTRPDMLTEALAIQFALFGKPIPNSLKKAIRNSFTRFDSYQLAKYRCDRCQVKLKDALLLTHPKPKNKEQEETFKALIEGRLKNTRTWEAKVSTRGPTKETWDEVLEEFIRYKQVFALLRNLRNLIEHEVDREKFRRAMEILADPKEMRRAKVYPYRYLSAYFALKGMKIDSPTQAELRDIALKALREAIEQSTATLPELNGSNLVLVDVSGSMDFPLSRRSRVTLKMVAAFYGAILAKKYDTAIVAFADEYRWIPKGESIFETAEDVLRSRVGYATYAYKPMGEVLRKGEYFDRIFVLTDMVVYSENYGDDAFQRAVRQYRKDVNPEMRLITWDLAGYGQVYLEEHDVRNIYIGGFTERVFDLVKYLEEGNKIVEIINERVSL</sequence>
<evidence type="ECO:0000259" key="1">
    <source>
        <dbReference type="PROSITE" id="PS50988"/>
    </source>
</evidence>
<dbReference type="GO" id="GO:0003720">
    <property type="term" value="F:telomerase activity"/>
    <property type="evidence" value="ECO:0007669"/>
    <property type="project" value="TreeGrafter"/>
</dbReference>
<dbReference type="EMBL" id="CP007264">
    <property type="protein sequence ID" value="AHL23808.1"/>
    <property type="molecule type" value="Genomic_DNA"/>
</dbReference>
<dbReference type="Proteomes" id="UP000019434">
    <property type="component" value="Chromosome"/>
</dbReference>
<dbReference type="HOGENOM" id="CLU_041119_0_0_2"/>
<dbReference type="InterPro" id="IPR036465">
    <property type="entry name" value="vWFA_dom_sf"/>
</dbReference>
<dbReference type="PANTHER" id="PTHR44791">
    <property type="entry name" value="TELOMERASE PROTEIN COMPONENT 1 TEP1"/>
    <property type="match status" value="1"/>
</dbReference>
<dbReference type="eggNOG" id="ENOG502N565">
    <property type="taxonomic scope" value="Archaea"/>
</dbReference>
<dbReference type="PROSITE" id="PS50988">
    <property type="entry name" value="TROVE"/>
    <property type="match status" value="1"/>
</dbReference>
<dbReference type="InterPro" id="IPR008858">
    <property type="entry name" value="TROVE_dom"/>
</dbReference>
<evidence type="ECO:0000313" key="3">
    <source>
        <dbReference type="Proteomes" id="UP000019434"/>
    </source>
</evidence>
<dbReference type="GeneID" id="24957767"/>
<dbReference type="KEGG" id="tnu:BD01_2218"/>
<dbReference type="Gene3D" id="3.40.50.410">
    <property type="entry name" value="von Willebrand factor, type A domain"/>
    <property type="match status" value="1"/>
</dbReference>
<proteinExistence type="predicted"/>
<dbReference type="Pfam" id="PF25045">
    <property type="entry name" value="vWA_Ro60"/>
    <property type="match status" value="1"/>
</dbReference>
<reference evidence="2 3" key="1">
    <citation type="submission" date="2014-02" db="EMBL/GenBank/DDBJ databases">
        <title>Genome Sequence of an Hyperthermophilic Archaeon, Thermococcus nautili 30-1, producing viral vesicles.</title>
        <authorList>
            <person name="Oberto J."/>
            <person name="Gaudin M."/>
            <person name="Cossu M."/>
            <person name="Gorlas A."/>
            <person name="Slesarev A."/>
            <person name="Marguet E."/>
            <person name="Forterre P."/>
        </authorList>
    </citation>
    <scope>NUCLEOTIDE SEQUENCE [LARGE SCALE GENOMIC DNA]</scope>
    <source>
        <strain evidence="2 3">30-1</strain>
    </source>
</reference>
<accession>W8NWY1</accession>
<dbReference type="STRING" id="195522.BD01_2218"/>
<dbReference type="PANTHER" id="PTHR44791:SF1">
    <property type="entry name" value="TELOMERASE PROTEIN COMPONENT 1"/>
    <property type="match status" value="1"/>
</dbReference>
<dbReference type="AlphaFoldDB" id="W8NWY1"/>
<organism evidence="2 3">
    <name type="scientific">Thermococcus nautili</name>
    <dbReference type="NCBI Taxonomy" id="195522"/>
    <lineage>
        <taxon>Archaea</taxon>
        <taxon>Methanobacteriati</taxon>
        <taxon>Methanobacteriota</taxon>
        <taxon>Thermococci</taxon>
        <taxon>Thermococcales</taxon>
        <taxon>Thermococcaceae</taxon>
        <taxon>Thermococcus</taxon>
    </lineage>
</organism>
<dbReference type="SUPFAM" id="SSF53300">
    <property type="entry name" value="vWA-like"/>
    <property type="match status" value="1"/>
</dbReference>
<evidence type="ECO:0000313" key="2">
    <source>
        <dbReference type="EMBL" id="AHL23808.1"/>
    </source>
</evidence>
<dbReference type="Pfam" id="PF05731">
    <property type="entry name" value="TROVE"/>
    <property type="match status" value="1"/>
</dbReference>
<dbReference type="OrthoDB" id="94989at2157"/>
<dbReference type="InterPro" id="IPR056800">
    <property type="entry name" value="vWA_Ro60"/>
</dbReference>
<dbReference type="SUPFAM" id="SSF140864">
    <property type="entry name" value="TROVE domain-like"/>
    <property type="match status" value="1"/>
</dbReference>
<dbReference type="InterPro" id="IPR037214">
    <property type="entry name" value="TROVE_dom_sf"/>
</dbReference>
<keyword evidence="3" id="KW-1185">Reference proteome</keyword>
<name>W8NWY1_9EURY</name>